<name>A0ABV1BB66_9FIRM</name>
<dbReference type="RefSeq" id="WP_349086336.1">
    <property type="nucleotide sequence ID" value="NZ_JBBMEK010000347.1"/>
</dbReference>
<keyword evidence="4" id="KW-1185">Reference proteome</keyword>
<keyword evidence="2" id="KW-1277">Toxin-antitoxin system</keyword>
<dbReference type="Gene3D" id="2.30.30.110">
    <property type="match status" value="1"/>
</dbReference>
<proteinExistence type="inferred from homology"/>
<evidence type="ECO:0000256" key="1">
    <source>
        <dbReference type="ARBA" id="ARBA00007521"/>
    </source>
</evidence>
<comment type="caution">
    <text evidence="3">The sequence shown here is derived from an EMBL/GenBank/DDBJ whole genome shotgun (WGS) entry which is preliminary data.</text>
</comment>
<evidence type="ECO:0000313" key="4">
    <source>
        <dbReference type="Proteomes" id="UP001469749"/>
    </source>
</evidence>
<dbReference type="Proteomes" id="UP001469749">
    <property type="component" value="Unassembled WGS sequence"/>
</dbReference>
<evidence type="ECO:0000256" key="2">
    <source>
        <dbReference type="ARBA" id="ARBA00022649"/>
    </source>
</evidence>
<dbReference type="PANTHER" id="PTHR33988">
    <property type="entry name" value="ENDORIBONUCLEASE MAZF-RELATED"/>
    <property type="match status" value="1"/>
</dbReference>
<dbReference type="EMBL" id="JBBMEK010000347">
    <property type="protein sequence ID" value="MEQ2366747.1"/>
    <property type="molecule type" value="Genomic_DNA"/>
</dbReference>
<organism evidence="3 4">
    <name type="scientific">Coprococcus intestinihominis</name>
    <dbReference type="NCBI Taxonomy" id="3133154"/>
    <lineage>
        <taxon>Bacteria</taxon>
        <taxon>Bacillati</taxon>
        <taxon>Bacillota</taxon>
        <taxon>Clostridia</taxon>
        <taxon>Lachnospirales</taxon>
        <taxon>Lachnospiraceae</taxon>
        <taxon>Coprococcus</taxon>
    </lineage>
</organism>
<dbReference type="SUPFAM" id="SSF50118">
    <property type="entry name" value="Cell growth inhibitor/plasmid maintenance toxic component"/>
    <property type="match status" value="1"/>
</dbReference>
<dbReference type="InterPro" id="IPR011067">
    <property type="entry name" value="Plasmid_toxin/cell-grow_inhib"/>
</dbReference>
<dbReference type="Pfam" id="PF02452">
    <property type="entry name" value="PemK_toxin"/>
    <property type="match status" value="1"/>
</dbReference>
<dbReference type="GO" id="GO:0016787">
    <property type="term" value="F:hydrolase activity"/>
    <property type="evidence" value="ECO:0007669"/>
    <property type="project" value="UniProtKB-KW"/>
</dbReference>
<comment type="similarity">
    <text evidence="1">Belongs to the PemK/MazF family.</text>
</comment>
<evidence type="ECO:0000313" key="3">
    <source>
        <dbReference type="EMBL" id="MEQ2366747.1"/>
    </source>
</evidence>
<gene>
    <name evidence="3" type="ORF">WMO25_16905</name>
</gene>
<dbReference type="EC" id="3.1.-.-" evidence="3"/>
<accession>A0ABV1BB66</accession>
<sequence>MKMSRTYLRGDIYFADLDRGVGSEQEGCRPVVIIQNNVGNRHSPTVIIAAITSRKETKEKLPTHYYVGLENGLDRPSVIMLEQIRTIDKQRLERYVGRLNEEQLSGLDCALAISLDLKHHIPDALVMSLCSVCAENFRNAGAYFLRRVDPAQTEKDTCSYCNQRRGFDFVVISKPVNK</sequence>
<protein>
    <submittedName>
        <fullName evidence="3">Type II toxin-antitoxin system PemK/MazF family toxin</fullName>
        <ecNumber evidence="3">3.1.-.-</ecNumber>
    </submittedName>
</protein>
<reference evidence="3 4" key="1">
    <citation type="submission" date="2024-03" db="EMBL/GenBank/DDBJ databases">
        <title>Human intestinal bacterial collection.</title>
        <authorList>
            <person name="Pauvert C."/>
            <person name="Hitch T.C.A."/>
            <person name="Clavel T."/>
        </authorList>
    </citation>
    <scope>NUCLEOTIDE SEQUENCE [LARGE SCALE GENOMIC DNA]</scope>
    <source>
        <strain evidence="3 4">CLA-AA-H190</strain>
    </source>
</reference>
<dbReference type="PANTHER" id="PTHR33988:SF2">
    <property type="entry name" value="ENDORIBONUCLEASE MAZF"/>
    <property type="match status" value="1"/>
</dbReference>
<dbReference type="InterPro" id="IPR003477">
    <property type="entry name" value="PemK-like"/>
</dbReference>
<keyword evidence="3" id="KW-0378">Hydrolase</keyword>